<name>A0A164F8A2_9CRUS</name>
<protein>
    <submittedName>
        <fullName evidence="1">Uncharacterized protein</fullName>
    </submittedName>
</protein>
<dbReference type="Proteomes" id="UP000076858">
    <property type="component" value="Unassembled WGS sequence"/>
</dbReference>
<proteinExistence type="predicted"/>
<gene>
    <name evidence="1" type="ORF">APZ42_007535</name>
</gene>
<keyword evidence="2" id="KW-1185">Reference proteome</keyword>
<accession>A0A164F8A2</accession>
<reference evidence="1 2" key="1">
    <citation type="submission" date="2016-03" db="EMBL/GenBank/DDBJ databases">
        <title>EvidentialGene: Evidence-directed Construction of Genes on Genomes.</title>
        <authorList>
            <person name="Gilbert D.G."/>
            <person name="Choi J.-H."/>
            <person name="Mockaitis K."/>
            <person name="Colbourne J."/>
            <person name="Pfrender M."/>
        </authorList>
    </citation>
    <scope>NUCLEOTIDE SEQUENCE [LARGE SCALE GENOMIC DNA]</scope>
    <source>
        <strain evidence="1 2">Xinb3</strain>
        <tissue evidence="1">Complete organism</tissue>
    </source>
</reference>
<evidence type="ECO:0000313" key="1">
    <source>
        <dbReference type="EMBL" id="KZR97533.1"/>
    </source>
</evidence>
<evidence type="ECO:0000313" key="2">
    <source>
        <dbReference type="Proteomes" id="UP000076858"/>
    </source>
</evidence>
<dbReference type="EMBL" id="LRGB01021043">
    <property type="protein sequence ID" value="KZR97533.1"/>
    <property type="molecule type" value="Genomic_DNA"/>
</dbReference>
<comment type="caution">
    <text evidence="1">The sequence shown here is derived from an EMBL/GenBank/DDBJ whole genome shotgun (WGS) entry which is preliminary data.</text>
</comment>
<sequence length="110" mass="12707">MGRRPKTEEKAAEKTDHWRCLACNGRAHNLARCNVFIPDRMFGLILVKKPSQLYRPHWREKDGFCPFNVDAGGGEDNCAYEDTTEEAVFINDNSQQVEHQWECSETVSQF</sequence>
<organism evidence="1 2">
    <name type="scientific">Daphnia magna</name>
    <dbReference type="NCBI Taxonomy" id="35525"/>
    <lineage>
        <taxon>Eukaryota</taxon>
        <taxon>Metazoa</taxon>
        <taxon>Ecdysozoa</taxon>
        <taxon>Arthropoda</taxon>
        <taxon>Crustacea</taxon>
        <taxon>Branchiopoda</taxon>
        <taxon>Diplostraca</taxon>
        <taxon>Cladocera</taxon>
        <taxon>Anomopoda</taxon>
        <taxon>Daphniidae</taxon>
        <taxon>Daphnia</taxon>
    </lineage>
</organism>
<dbReference type="AlphaFoldDB" id="A0A164F8A2"/>